<comment type="caution">
    <text evidence="1">The sequence shown here is derived from an EMBL/GenBank/DDBJ whole genome shotgun (WGS) entry which is preliminary data.</text>
</comment>
<proteinExistence type="predicted"/>
<dbReference type="PANTHER" id="PTHR43481:SF4">
    <property type="entry name" value="GLYCEROL-1-PHOSPHATE PHOSPHOHYDROLASE 1-RELATED"/>
    <property type="match status" value="1"/>
</dbReference>
<dbReference type="InterPro" id="IPR006439">
    <property type="entry name" value="HAD-SF_hydro_IA"/>
</dbReference>
<evidence type="ECO:0000313" key="2">
    <source>
        <dbReference type="Proteomes" id="UP000070092"/>
    </source>
</evidence>
<dbReference type="InterPro" id="IPR023198">
    <property type="entry name" value="PGP-like_dom2"/>
</dbReference>
<reference evidence="1 2" key="1">
    <citation type="submission" date="2016-01" db="EMBL/GenBank/DDBJ databases">
        <authorList>
            <person name="Oliw E.H."/>
        </authorList>
    </citation>
    <scope>NUCLEOTIDE SEQUENCE [LARGE SCALE GENOMIC DNA]</scope>
    <source>
        <strain evidence="1 2">MJR8628B</strain>
    </source>
</reference>
<dbReference type="SFLD" id="SFLDS00003">
    <property type="entry name" value="Haloacid_Dehalogenase"/>
    <property type="match status" value="1"/>
</dbReference>
<dbReference type="Gene3D" id="3.40.50.1000">
    <property type="entry name" value="HAD superfamily/HAD-like"/>
    <property type="match status" value="1"/>
</dbReference>
<dbReference type="GO" id="GO:0050308">
    <property type="term" value="F:sugar-phosphatase activity"/>
    <property type="evidence" value="ECO:0007669"/>
    <property type="project" value="TreeGrafter"/>
</dbReference>
<accession>A0A133KK27</accession>
<dbReference type="RefSeq" id="WP_021648477.1">
    <property type="nucleotide sequence ID" value="NZ_CP010412.1"/>
</dbReference>
<dbReference type="SUPFAM" id="SSF56784">
    <property type="entry name" value="HAD-like"/>
    <property type="match status" value="1"/>
</dbReference>
<dbReference type="InterPro" id="IPR023214">
    <property type="entry name" value="HAD_sf"/>
</dbReference>
<dbReference type="NCBIfam" id="TIGR01509">
    <property type="entry name" value="HAD-SF-IA-v3"/>
    <property type="match status" value="1"/>
</dbReference>
<dbReference type="SFLD" id="SFLDG01129">
    <property type="entry name" value="C1.5:_HAD__Beta-PGM__Phosphata"/>
    <property type="match status" value="1"/>
</dbReference>
<dbReference type="CDD" id="cd07505">
    <property type="entry name" value="HAD_BPGM-like"/>
    <property type="match status" value="1"/>
</dbReference>
<sequence length="222" mass="23577">MPMMKAVFFDLDGTLIDSDPYWVRSQETLVRSCGGEWSDTLADALQGAAFPETVRLLRGAGVDWDGDAIVRHLSDEVLRMEKERLPWIEGVRDVLSGLAAAHVPAVLVTGSPREIVENVMAQAPKGAFVGYVCGNDDVTPKPDPAPYWRAASMVGLPADASGAGQCLVFEDSKPGLTAARASGATVVAVTGHARVDMSDSGLCDEAIVDYRGLTIADLAGWM</sequence>
<dbReference type="Gene3D" id="1.10.150.240">
    <property type="entry name" value="Putative phosphatase, domain 2"/>
    <property type="match status" value="1"/>
</dbReference>
<dbReference type="PATRIC" id="fig|1681.53.peg.2002"/>
<organism evidence="1 2">
    <name type="scientific">Bifidobacterium bifidum</name>
    <dbReference type="NCBI Taxonomy" id="1681"/>
    <lineage>
        <taxon>Bacteria</taxon>
        <taxon>Bacillati</taxon>
        <taxon>Actinomycetota</taxon>
        <taxon>Actinomycetes</taxon>
        <taxon>Bifidobacteriales</taxon>
        <taxon>Bifidobacteriaceae</taxon>
        <taxon>Bifidobacterium</taxon>
    </lineage>
</organism>
<dbReference type="InterPro" id="IPR051806">
    <property type="entry name" value="HAD-like_SPP"/>
</dbReference>
<dbReference type="Pfam" id="PF00702">
    <property type="entry name" value="Hydrolase"/>
    <property type="match status" value="1"/>
</dbReference>
<dbReference type="EMBL" id="LRPO01000056">
    <property type="protein sequence ID" value="KWZ80001.1"/>
    <property type="molecule type" value="Genomic_DNA"/>
</dbReference>
<gene>
    <name evidence="1" type="ORF">HMPREF3196_02060</name>
</gene>
<dbReference type="PANTHER" id="PTHR43481">
    <property type="entry name" value="FRUCTOSE-1-PHOSPHATE PHOSPHATASE"/>
    <property type="match status" value="1"/>
</dbReference>
<evidence type="ECO:0000313" key="1">
    <source>
        <dbReference type="EMBL" id="KWZ80001.1"/>
    </source>
</evidence>
<keyword evidence="1" id="KW-0378">Hydrolase</keyword>
<dbReference type="InterPro" id="IPR036412">
    <property type="entry name" value="HAD-like_sf"/>
</dbReference>
<protein>
    <submittedName>
        <fullName evidence="1">HAD hydrolase, family IA, variant 3</fullName>
    </submittedName>
</protein>
<dbReference type="Proteomes" id="UP000070092">
    <property type="component" value="Unassembled WGS sequence"/>
</dbReference>
<dbReference type="AlphaFoldDB" id="A0A133KK27"/>
<name>A0A133KK27_BIFBI</name>